<dbReference type="EMBL" id="DS990636">
    <property type="protein sequence ID" value="EGC41940.1"/>
    <property type="molecule type" value="Genomic_DNA"/>
</dbReference>
<feature type="region of interest" description="Disordered" evidence="1">
    <location>
        <begin position="524"/>
        <end position="568"/>
    </location>
</feature>
<organism evidence="3">
    <name type="scientific">Ajellomyces capsulatus (strain H88)</name>
    <name type="common">Darling's disease fungus</name>
    <name type="synonym">Histoplasma capsulatum</name>
    <dbReference type="NCBI Taxonomy" id="544711"/>
    <lineage>
        <taxon>Eukaryota</taxon>
        <taxon>Fungi</taxon>
        <taxon>Dikarya</taxon>
        <taxon>Ascomycota</taxon>
        <taxon>Pezizomycotina</taxon>
        <taxon>Eurotiomycetes</taxon>
        <taxon>Eurotiomycetidae</taxon>
        <taxon>Onygenales</taxon>
        <taxon>Ajellomycetaceae</taxon>
        <taxon>Histoplasma</taxon>
    </lineage>
</organism>
<evidence type="ECO:0000256" key="1">
    <source>
        <dbReference type="SAM" id="MobiDB-lite"/>
    </source>
</evidence>
<reference evidence="3" key="1">
    <citation type="submission" date="2008-07" db="EMBL/GenBank/DDBJ databases">
        <title>Annotation of Ajellomyces capsulatus strain H88.</title>
        <authorList>
            <person name="Champion M."/>
            <person name="Cuomo C."/>
            <person name="Ma L.-J."/>
            <person name="Henn M.R."/>
            <person name="Sil A."/>
            <person name="Goldman B."/>
            <person name="Young S.K."/>
            <person name="Kodira C.D."/>
            <person name="Zeng Q."/>
            <person name="Koehrsen M."/>
            <person name="Alvarado L."/>
            <person name="Berlin A."/>
            <person name="Borenstein D."/>
            <person name="Chen Z."/>
            <person name="Engels R."/>
            <person name="Freedman E."/>
            <person name="Gellesch M."/>
            <person name="Goldberg J."/>
            <person name="Griggs A."/>
            <person name="Gujja S."/>
            <person name="Heiman D."/>
            <person name="Hepburn T."/>
            <person name="Howarth C."/>
            <person name="Jen D."/>
            <person name="Larson L."/>
            <person name="Lewis B."/>
            <person name="Mehta T."/>
            <person name="Park D."/>
            <person name="Pearson M."/>
            <person name="Roberts A."/>
            <person name="Saif S."/>
            <person name="Shea T."/>
            <person name="Shenoy N."/>
            <person name="Sisk P."/>
            <person name="Stolte C."/>
            <person name="Sykes S."/>
            <person name="Walk T."/>
            <person name="White J."/>
            <person name="Yandava C."/>
            <person name="Klein B."/>
            <person name="McEwen J.G."/>
            <person name="Puccia R."/>
            <person name="Goldman G.H."/>
            <person name="Felipe M.S."/>
            <person name="Nino-Vega G."/>
            <person name="San-Blas G."/>
            <person name="Taylor J."/>
            <person name="Mendoza L."/>
            <person name="Galagan J."/>
            <person name="Nusbaum C."/>
            <person name="Birren B."/>
        </authorList>
    </citation>
    <scope>NUCLEOTIDE SEQUENCE [LARGE SCALE GENOMIC DNA]</scope>
    <source>
        <strain evidence="3">H88</strain>
    </source>
</reference>
<dbReference type="InterPro" id="IPR022198">
    <property type="entry name" value="DUF3723"/>
</dbReference>
<dbReference type="Pfam" id="PF12520">
    <property type="entry name" value="DUF3723"/>
    <property type="match status" value="2"/>
</dbReference>
<evidence type="ECO:0000313" key="3">
    <source>
        <dbReference type="Proteomes" id="UP000008142"/>
    </source>
</evidence>
<feature type="region of interest" description="Disordered" evidence="1">
    <location>
        <begin position="599"/>
        <end position="670"/>
    </location>
</feature>
<dbReference type="VEuPathDB" id="FungiDB:I7I53_07007"/>
<feature type="compositionally biased region" description="Polar residues" evidence="1">
    <location>
        <begin position="645"/>
        <end position="670"/>
    </location>
</feature>
<dbReference type="AlphaFoldDB" id="F0U9Q1"/>
<dbReference type="OMA" id="GHDNQWW"/>
<gene>
    <name evidence="2" type="ORF">HCEG_01302</name>
</gene>
<protein>
    <submittedName>
        <fullName evidence="2">Uncharacterized protein</fullName>
    </submittedName>
</protein>
<accession>F0U9Q1</accession>
<feature type="compositionally biased region" description="Basic residues" evidence="1">
    <location>
        <begin position="599"/>
        <end position="615"/>
    </location>
</feature>
<dbReference type="Proteomes" id="UP000008142">
    <property type="component" value="Unassembled WGS sequence"/>
</dbReference>
<proteinExistence type="predicted"/>
<dbReference type="HOGENOM" id="CLU_009329_0_0_1"/>
<evidence type="ECO:0000313" key="2">
    <source>
        <dbReference type="EMBL" id="EGC41940.1"/>
    </source>
</evidence>
<feature type="compositionally biased region" description="Polar residues" evidence="1">
    <location>
        <begin position="628"/>
        <end position="637"/>
    </location>
</feature>
<dbReference type="OrthoDB" id="4181272at2759"/>
<feature type="compositionally biased region" description="Polar residues" evidence="1">
    <location>
        <begin position="552"/>
        <end position="568"/>
    </location>
</feature>
<name>F0U9Q1_AJEC8</name>
<sequence length="808" mass="93338">MATENFDLTLSEEKKRFFLGCAKISVDHLRFGDINAPGIRGVKWKNVNLLLSRFEQDRCRRLEPLHWIPALITPQQFNQFLHHNSINATDLSYFLPTFLRLQPGWTVTCLQGRVRVAAAKEWLEEGDQWWVVKFYDQTQLSQEAQRSLREFRDGSQEHISGELYRNVRLYQRAGEHAKACEWLARSPHFNRDFKQLQRGTKYQCFREALDALLEFPGLWSCYVNLHRLLPMRCPDEQANYVNRIRECWAFIMEDEPGILDATTVELLQGRAPTLSTEDVEYINEVFAERLVFADVDDERRENFRARVLQIEYIIPSLHTFHEDIKYLEPMAKLVRGLLTPKFKGRIQDGMRRRYRGPATGDYYIQTSETGHRQESQNPQYGFWSAYRQVFLASMRYFFPLISGSQPLKIHKVPLNMRTIEPEALSRRFTELARSVGFVSARPNLQPSESIQEGLPLLPPLTTDSEEEWARYGMTDGRSFFSDKMHLYLDKIYSAPDNLQREHLTSFAVKRNFFLAFFPPYQSEGAGRGPNSPQLNPVIHRQPNLNDDELPDVSNQQAEPDQPTASNSTELTTQADAEMLDNPIAEPSSSRSAAHHRLYARRRKPGNQARVKKWAHVTRSSAMPHRRGTSSIINQRNATVRHRRSASPNQGTTIASHRQNASPTTHSSNTKSDTIILNQTTAWCEISVNISPGQFARSIEENAIARLGCVFNISKSSAIFIRVSHVEHFSEFISPDFWFAVLGSQGALSIINIMQIGASLRKQKMVFMGHQVNNPFSQYLLHPDIELEDIQILEIPRFYEELNWWQFEL</sequence>